<dbReference type="EMBL" id="PPCN01000013">
    <property type="protein sequence ID" value="POF28571.1"/>
    <property type="molecule type" value="Genomic_DNA"/>
</dbReference>
<evidence type="ECO:0000313" key="4">
    <source>
        <dbReference type="Proteomes" id="UP000236959"/>
    </source>
</evidence>
<dbReference type="InterPro" id="IPR023393">
    <property type="entry name" value="START-like_dom_sf"/>
</dbReference>
<evidence type="ECO:0000256" key="1">
    <source>
        <dbReference type="ARBA" id="ARBA00006817"/>
    </source>
</evidence>
<reference evidence="3 4" key="1">
    <citation type="submission" date="2018-01" db="EMBL/GenBank/DDBJ databases">
        <title>Genomic Encyclopedia of Archaeal and Bacterial Type Strains, Phase II (KMG-II): from individual species to whole genera.</title>
        <authorList>
            <person name="Goeker M."/>
        </authorList>
    </citation>
    <scope>NUCLEOTIDE SEQUENCE [LARGE SCALE GENOMIC DNA]</scope>
    <source>
        <strain evidence="3 4">DSM 17023</strain>
    </source>
</reference>
<gene>
    <name evidence="3" type="ORF">CLV41_113134</name>
</gene>
<accession>A0A2S3ULL2</accession>
<dbReference type="InterPro" id="IPR013538">
    <property type="entry name" value="ASHA1/2-like_C"/>
</dbReference>
<dbReference type="Proteomes" id="UP000236959">
    <property type="component" value="Unassembled WGS sequence"/>
</dbReference>
<name>A0A2S3ULL2_9HYPH</name>
<organism evidence="3 4">
    <name type="scientific">Roseibium marinum</name>
    <dbReference type="NCBI Taxonomy" id="281252"/>
    <lineage>
        <taxon>Bacteria</taxon>
        <taxon>Pseudomonadati</taxon>
        <taxon>Pseudomonadota</taxon>
        <taxon>Alphaproteobacteria</taxon>
        <taxon>Hyphomicrobiales</taxon>
        <taxon>Stappiaceae</taxon>
        <taxon>Roseibium</taxon>
    </lineage>
</organism>
<comment type="similarity">
    <text evidence="1">Belongs to the AHA1 family.</text>
</comment>
<dbReference type="Gene3D" id="3.30.530.20">
    <property type="match status" value="1"/>
</dbReference>
<dbReference type="Pfam" id="PF08327">
    <property type="entry name" value="AHSA1"/>
    <property type="match status" value="1"/>
</dbReference>
<evidence type="ECO:0000313" key="3">
    <source>
        <dbReference type="EMBL" id="POF28571.1"/>
    </source>
</evidence>
<dbReference type="OrthoDB" id="9805228at2"/>
<protein>
    <submittedName>
        <fullName evidence="3">Uncharacterized protein YndB with AHSA1/START domain</fullName>
    </submittedName>
</protein>
<dbReference type="SUPFAM" id="SSF55961">
    <property type="entry name" value="Bet v1-like"/>
    <property type="match status" value="1"/>
</dbReference>
<keyword evidence="4" id="KW-1185">Reference proteome</keyword>
<dbReference type="AlphaFoldDB" id="A0A2S3ULL2"/>
<dbReference type="RefSeq" id="WP_103224917.1">
    <property type="nucleotide sequence ID" value="NZ_PPCN01000013.1"/>
</dbReference>
<dbReference type="CDD" id="cd07814">
    <property type="entry name" value="SRPBCC_CalC_Aha1-like"/>
    <property type="match status" value="1"/>
</dbReference>
<comment type="caution">
    <text evidence="3">The sequence shown here is derived from an EMBL/GenBank/DDBJ whole genome shotgun (WGS) entry which is preliminary data.</text>
</comment>
<proteinExistence type="inferred from homology"/>
<evidence type="ECO:0000259" key="2">
    <source>
        <dbReference type="Pfam" id="PF08327"/>
    </source>
</evidence>
<feature type="domain" description="Activator of Hsp90 ATPase homologue 1/2-like C-terminal" evidence="2">
    <location>
        <begin position="14"/>
        <end position="135"/>
    </location>
</feature>
<sequence>MNDLSVVVSRTFSAPRTKVFEAWLDPQILALFMQPCEGGPPATVTNDPVEGGDFEIIMRADDKEIPHRGVYKEINRHSRLAFTWESPFSLPDSVVTLDFKDVADGTELTLTHVKFPSEESRDGHESGWTGILAALMPALAESKAA</sequence>